<reference evidence="2 3" key="1">
    <citation type="submission" date="2024-04" db="EMBL/GenBank/DDBJ databases">
        <authorList>
            <person name="Fracassetti M."/>
        </authorList>
    </citation>
    <scope>NUCLEOTIDE SEQUENCE [LARGE SCALE GENOMIC DNA]</scope>
</reference>
<name>A0AAV2GW37_9ROSI</name>
<feature type="compositionally biased region" description="Pro residues" evidence="1">
    <location>
        <begin position="65"/>
        <end position="78"/>
    </location>
</feature>
<feature type="region of interest" description="Disordered" evidence="1">
    <location>
        <begin position="32"/>
        <end position="86"/>
    </location>
</feature>
<feature type="compositionally biased region" description="Low complexity" evidence="1">
    <location>
        <begin position="53"/>
        <end position="64"/>
    </location>
</feature>
<keyword evidence="3" id="KW-1185">Reference proteome</keyword>
<gene>
    <name evidence="2" type="ORF">LTRI10_LOCUS54133</name>
</gene>
<organism evidence="2 3">
    <name type="scientific">Linum trigynum</name>
    <dbReference type="NCBI Taxonomy" id="586398"/>
    <lineage>
        <taxon>Eukaryota</taxon>
        <taxon>Viridiplantae</taxon>
        <taxon>Streptophyta</taxon>
        <taxon>Embryophyta</taxon>
        <taxon>Tracheophyta</taxon>
        <taxon>Spermatophyta</taxon>
        <taxon>Magnoliopsida</taxon>
        <taxon>eudicotyledons</taxon>
        <taxon>Gunneridae</taxon>
        <taxon>Pentapetalae</taxon>
        <taxon>rosids</taxon>
        <taxon>fabids</taxon>
        <taxon>Malpighiales</taxon>
        <taxon>Linaceae</taxon>
        <taxon>Linum</taxon>
    </lineage>
</organism>
<evidence type="ECO:0000313" key="3">
    <source>
        <dbReference type="Proteomes" id="UP001497516"/>
    </source>
</evidence>
<dbReference type="Proteomes" id="UP001497516">
    <property type="component" value="Chromosome 9"/>
</dbReference>
<accession>A0AAV2GW37</accession>
<dbReference type="AlphaFoldDB" id="A0AAV2GW37"/>
<sequence length="185" mass="20284">MAAIEYRGLNAVTNFDLSRYIKWLKPKQTGITEGGTDLNHGQNPNPTLPNSPPNLGLNNFFQTQPPQPNHQPPRPSPIEPMVQPISRPANTTSALGLLLQSSKFKEMMEMTSATDHHHHHQPAPATVTSLELEPPQCSFPEDIQTYFGSQDSTSSYGGDGGGGSHDDMIFGDINSFVPPMFHCDF</sequence>
<evidence type="ECO:0000256" key="1">
    <source>
        <dbReference type="SAM" id="MobiDB-lite"/>
    </source>
</evidence>
<protein>
    <submittedName>
        <fullName evidence="2">Uncharacterized protein</fullName>
    </submittedName>
</protein>
<proteinExistence type="predicted"/>
<evidence type="ECO:0000313" key="2">
    <source>
        <dbReference type="EMBL" id="CAL1415005.1"/>
    </source>
</evidence>
<dbReference type="EMBL" id="OZ034822">
    <property type="protein sequence ID" value="CAL1415005.1"/>
    <property type="molecule type" value="Genomic_DNA"/>
</dbReference>